<dbReference type="PANTHER" id="PTHR47939:SF13">
    <property type="entry name" value="OS03G0201400 PROTEIN"/>
    <property type="match status" value="1"/>
</dbReference>
<feature type="repeat" description="PPR" evidence="3">
    <location>
        <begin position="376"/>
        <end position="410"/>
    </location>
</feature>
<evidence type="ECO:0008006" key="6">
    <source>
        <dbReference type="Google" id="ProtNLM"/>
    </source>
</evidence>
<dbReference type="AlphaFoldDB" id="A0AAU9SI36"/>
<feature type="repeat" description="PPR" evidence="3">
    <location>
        <begin position="341"/>
        <end position="375"/>
    </location>
</feature>
<comment type="similarity">
    <text evidence="1">Belongs to the PPR family. P subfamily.</text>
</comment>
<accession>A0AAU9SI36</accession>
<feature type="repeat" description="PPR" evidence="3">
    <location>
        <begin position="411"/>
        <end position="445"/>
    </location>
</feature>
<organism evidence="4 5">
    <name type="scientific">Thlaspi arvense</name>
    <name type="common">Field penny-cress</name>
    <dbReference type="NCBI Taxonomy" id="13288"/>
    <lineage>
        <taxon>Eukaryota</taxon>
        <taxon>Viridiplantae</taxon>
        <taxon>Streptophyta</taxon>
        <taxon>Embryophyta</taxon>
        <taxon>Tracheophyta</taxon>
        <taxon>Spermatophyta</taxon>
        <taxon>Magnoliopsida</taxon>
        <taxon>eudicotyledons</taxon>
        <taxon>Gunneridae</taxon>
        <taxon>Pentapetalae</taxon>
        <taxon>rosids</taxon>
        <taxon>malvids</taxon>
        <taxon>Brassicales</taxon>
        <taxon>Brassicaceae</taxon>
        <taxon>Thlaspideae</taxon>
        <taxon>Thlaspi</taxon>
    </lineage>
</organism>
<evidence type="ECO:0000256" key="2">
    <source>
        <dbReference type="ARBA" id="ARBA00022737"/>
    </source>
</evidence>
<dbReference type="InterPro" id="IPR011990">
    <property type="entry name" value="TPR-like_helical_dom_sf"/>
</dbReference>
<dbReference type="NCBIfam" id="TIGR00756">
    <property type="entry name" value="PPR"/>
    <property type="match status" value="4"/>
</dbReference>
<keyword evidence="2" id="KW-0677">Repeat</keyword>
<protein>
    <recommendedName>
        <fullName evidence="6">Pentatricopeptide repeat-containing protein</fullName>
    </recommendedName>
</protein>
<dbReference type="Pfam" id="PF01535">
    <property type="entry name" value="PPR"/>
    <property type="match status" value="4"/>
</dbReference>
<dbReference type="InterPro" id="IPR050667">
    <property type="entry name" value="PPR-containing_protein"/>
</dbReference>
<dbReference type="Proteomes" id="UP000836841">
    <property type="component" value="Chromosome 5"/>
</dbReference>
<reference evidence="4 5" key="1">
    <citation type="submission" date="2022-03" db="EMBL/GenBank/DDBJ databases">
        <authorList>
            <person name="Nunn A."/>
            <person name="Chopra R."/>
            <person name="Nunn A."/>
            <person name="Contreras Garrido A."/>
        </authorList>
    </citation>
    <scope>NUCLEOTIDE SEQUENCE [LARGE SCALE GENOMIC DNA]</scope>
</reference>
<feature type="repeat" description="PPR" evidence="3">
    <location>
        <begin position="656"/>
        <end position="690"/>
    </location>
</feature>
<sequence>MLLRRRILSLSASLRNCNHGTGDATLSSPSHFSTYAKAPIAAGDVLIREVKDWFKRDVQQSDQLINRVSEILGAPSSDGDDRAFHHQLSGLRLRLTERFVLDVLDHTHYDILSCLRFFDWAARQPGFHHTRATFHAIFKILRSAKHFALMLDFLKRIDGFEGYRHSLRLCDALVIGYAVAGRTDTALQHFGHMRFRGLDLDAFGYHVLLNALVEENCFDTVDVIFDQISARGFLCAVTHSIMVKKLCKQGQLDKAEAHLRSLLPSDPAGCGAGLGILVDALCSQDMFQEATKLLDDIKVVGTVPMDRAYSIWLRALIGAGFLNNIEGFLQQISPLEGCEMEVFRYNALISKLLKENNLGSVYDILTEMMVRGVLPNKKTMNAALCFFCKAGFVDEALELYRSRSEIGFAPTATSYSYLIRTLCADGRVEQAYDVFKGATERGYVLGTKTFCILTNALCWKGKADMAKELVIVASERDLLPKPLGGCKIIPALCDVGKVEDALMINELFNNSGVATTFGMFVSLIYGSISLMRGDKAARLIIRMQENGYTPTHSLYRNVIRCICAMEGDGINFFLTLLRFQLSFWKHRVGTYNMFIEGAGFAGNPNLARSVYNMMVGDGLKPTLDSNILMLQSYLKNEKIADTLQFFQDLREKGEVERRLYHVMIVGLCRANKLDAAMHFFEEMKGEGRQPSIECYEVIIQKLCNGERYEEAVGLVNEYRKCGRPITSFIGNVLLYNAIKSKGVYEAWTRMRDVEEKIPEMKSLGELIGVFSGRIEMAGELKRLDEVIEKCYPLDMYTYNMLLKRVVMNQAEDAFELVERISGRGYKPNERTLIILDRARRILDGLNYRSNSRQRQLE</sequence>
<evidence type="ECO:0000256" key="1">
    <source>
        <dbReference type="ARBA" id="ARBA00007626"/>
    </source>
</evidence>
<evidence type="ECO:0000313" key="4">
    <source>
        <dbReference type="EMBL" id="CAH2066723.1"/>
    </source>
</evidence>
<keyword evidence="5" id="KW-1185">Reference proteome</keyword>
<proteinExistence type="inferred from homology"/>
<dbReference type="PANTHER" id="PTHR47939">
    <property type="entry name" value="MEMBRANE-ASSOCIATED SALT-INDUCIBLE PROTEIN-LIKE"/>
    <property type="match status" value="1"/>
</dbReference>
<evidence type="ECO:0000313" key="5">
    <source>
        <dbReference type="Proteomes" id="UP000836841"/>
    </source>
</evidence>
<name>A0AAU9SI36_THLAR</name>
<dbReference type="InterPro" id="IPR002885">
    <property type="entry name" value="PPR_rpt"/>
</dbReference>
<evidence type="ECO:0000256" key="3">
    <source>
        <dbReference type="PROSITE-ProRule" id="PRU00708"/>
    </source>
</evidence>
<dbReference type="Pfam" id="PF13041">
    <property type="entry name" value="PPR_2"/>
    <property type="match status" value="2"/>
</dbReference>
<feature type="repeat" description="PPR" evidence="3">
    <location>
        <begin position="587"/>
        <end position="621"/>
    </location>
</feature>
<dbReference type="PROSITE" id="PS51375">
    <property type="entry name" value="PPR"/>
    <property type="match status" value="5"/>
</dbReference>
<dbReference type="Gene3D" id="1.25.40.10">
    <property type="entry name" value="Tetratricopeptide repeat domain"/>
    <property type="match status" value="6"/>
</dbReference>
<dbReference type="EMBL" id="OU466861">
    <property type="protein sequence ID" value="CAH2066723.1"/>
    <property type="molecule type" value="Genomic_DNA"/>
</dbReference>
<gene>
    <name evidence="4" type="ORF">TAV2_LOCUS16044</name>
</gene>